<dbReference type="STRING" id="658219.SAMN05216212_3004"/>
<dbReference type="SMART" id="SM00342">
    <property type="entry name" value="HTH_ARAC"/>
    <property type="match status" value="1"/>
</dbReference>
<dbReference type="InterPro" id="IPR051912">
    <property type="entry name" value="Alkylbase_DNA_Glycosylase/TA"/>
</dbReference>
<dbReference type="GO" id="GO:0003700">
    <property type="term" value="F:DNA-binding transcription factor activity"/>
    <property type="evidence" value="ECO:0007669"/>
    <property type="project" value="InterPro"/>
</dbReference>
<dbReference type="PANTHER" id="PTHR43003">
    <property type="entry name" value="DNA-3-METHYLADENINE GLYCOSYLASE"/>
    <property type="match status" value="1"/>
</dbReference>
<keyword evidence="6" id="KW-0479">Metal-binding</keyword>
<keyword evidence="4" id="KW-0489">Methyltransferase</keyword>
<keyword evidence="8" id="KW-0862">Zinc</keyword>
<dbReference type="Gene3D" id="1.10.340.30">
    <property type="entry name" value="Hypothetical protein, domain 2"/>
    <property type="match status" value="1"/>
</dbReference>
<keyword evidence="10" id="KW-0238">DNA-binding</keyword>
<dbReference type="Proteomes" id="UP000199305">
    <property type="component" value="Unassembled WGS sequence"/>
</dbReference>
<keyword evidence="16" id="KW-1185">Reference proteome</keyword>
<dbReference type="EC" id="3.2.2.21" evidence="3"/>
<evidence type="ECO:0000256" key="12">
    <source>
        <dbReference type="ARBA" id="ARBA00023163"/>
    </source>
</evidence>
<dbReference type="SUPFAM" id="SSF55945">
    <property type="entry name" value="TATA-box binding protein-like"/>
    <property type="match status" value="1"/>
</dbReference>
<comment type="cofactor">
    <cofactor evidence="2">
        <name>Zn(2+)</name>
        <dbReference type="ChEBI" id="CHEBI:29105"/>
    </cofactor>
</comment>
<evidence type="ECO:0000313" key="15">
    <source>
        <dbReference type="EMBL" id="SDK70662.1"/>
    </source>
</evidence>
<evidence type="ECO:0000256" key="7">
    <source>
        <dbReference type="ARBA" id="ARBA00022763"/>
    </source>
</evidence>
<comment type="catalytic activity">
    <reaction evidence="1">
        <text>Hydrolysis of alkylated DNA, releasing 3-methyladenine, 3-methylguanine, 7-methylguanine and 7-methyladenine.</text>
        <dbReference type="EC" id="3.2.2.21"/>
    </reaction>
</comment>
<dbReference type="Gene3D" id="3.30.310.20">
    <property type="entry name" value="DNA-3-methyladenine glycosylase AlkA, N-terminal domain"/>
    <property type="match status" value="1"/>
</dbReference>
<keyword evidence="11" id="KW-0010">Activator</keyword>
<keyword evidence="12" id="KW-0804">Transcription</keyword>
<dbReference type="InterPro" id="IPR010316">
    <property type="entry name" value="AlkA_N"/>
</dbReference>
<dbReference type="InterPro" id="IPR035451">
    <property type="entry name" value="Ada-like_dom_sf"/>
</dbReference>
<gene>
    <name evidence="15" type="ORF">SAMN05216212_3004</name>
</gene>
<keyword evidence="13" id="KW-0234">DNA repair</keyword>
<dbReference type="Pfam" id="PF06029">
    <property type="entry name" value="AlkA_N"/>
    <property type="match status" value="1"/>
</dbReference>
<dbReference type="Gene3D" id="3.40.10.10">
    <property type="entry name" value="DNA Methylphosphotriester Repair Domain"/>
    <property type="match status" value="1"/>
</dbReference>
<dbReference type="InterPro" id="IPR009057">
    <property type="entry name" value="Homeodomain-like_sf"/>
</dbReference>
<dbReference type="SUPFAM" id="SSF57884">
    <property type="entry name" value="Ada DNA repair protein, N-terminal domain (N-Ada 10)"/>
    <property type="match status" value="1"/>
</dbReference>
<evidence type="ECO:0000259" key="14">
    <source>
        <dbReference type="PROSITE" id="PS01124"/>
    </source>
</evidence>
<dbReference type="Gene3D" id="1.10.1670.10">
    <property type="entry name" value="Helix-hairpin-Helix base-excision DNA repair enzymes (C-terminal)"/>
    <property type="match status" value="1"/>
</dbReference>
<dbReference type="GO" id="GO:0005737">
    <property type="term" value="C:cytoplasm"/>
    <property type="evidence" value="ECO:0007669"/>
    <property type="project" value="TreeGrafter"/>
</dbReference>
<accession>A0A1G9E3E2</accession>
<dbReference type="InterPro" id="IPR023170">
    <property type="entry name" value="HhH_base_excis_C"/>
</dbReference>
<dbReference type="InterPro" id="IPR003265">
    <property type="entry name" value="HhH-GPD_domain"/>
</dbReference>
<dbReference type="GO" id="GO:0043916">
    <property type="term" value="F:DNA-7-methylguanine glycosylase activity"/>
    <property type="evidence" value="ECO:0007669"/>
    <property type="project" value="TreeGrafter"/>
</dbReference>
<evidence type="ECO:0000256" key="9">
    <source>
        <dbReference type="ARBA" id="ARBA00023015"/>
    </source>
</evidence>
<dbReference type="InterPro" id="IPR018060">
    <property type="entry name" value="HTH_AraC"/>
</dbReference>
<evidence type="ECO:0000256" key="8">
    <source>
        <dbReference type="ARBA" id="ARBA00022833"/>
    </source>
</evidence>
<dbReference type="GO" id="GO:0008270">
    <property type="term" value="F:zinc ion binding"/>
    <property type="evidence" value="ECO:0007669"/>
    <property type="project" value="InterPro"/>
</dbReference>
<reference evidence="16" key="1">
    <citation type="submission" date="2016-10" db="EMBL/GenBank/DDBJ databases">
        <authorList>
            <person name="Varghese N."/>
            <person name="Submissions S."/>
        </authorList>
    </citation>
    <scope>NUCLEOTIDE SEQUENCE [LARGE SCALE GENOMIC DNA]</scope>
    <source>
        <strain evidence="16">CGMCC 1.10658</strain>
    </source>
</reference>
<keyword evidence="9" id="KW-0805">Transcription regulation</keyword>
<dbReference type="GO" id="GO:0006307">
    <property type="term" value="P:DNA alkylation repair"/>
    <property type="evidence" value="ECO:0007669"/>
    <property type="project" value="TreeGrafter"/>
</dbReference>
<evidence type="ECO:0000256" key="10">
    <source>
        <dbReference type="ARBA" id="ARBA00023125"/>
    </source>
</evidence>
<proteinExistence type="predicted"/>
<dbReference type="AlphaFoldDB" id="A0A1G9E3E2"/>
<evidence type="ECO:0000256" key="11">
    <source>
        <dbReference type="ARBA" id="ARBA00023159"/>
    </source>
</evidence>
<dbReference type="GO" id="GO:0032259">
    <property type="term" value="P:methylation"/>
    <property type="evidence" value="ECO:0007669"/>
    <property type="project" value="UniProtKB-KW"/>
</dbReference>
<dbReference type="Gene3D" id="1.10.10.60">
    <property type="entry name" value="Homeodomain-like"/>
    <property type="match status" value="2"/>
</dbReference>
<dbReference type="Pfam" id="PF12833">
    <property type="entry name" value="HTH_18"/>
    <property type="match status" value="1"/>
</dbReference>
<dbReference type="InterPro" id="IPR018062">
    <property type="entry name" value="HTH_AraC-typ_CS"/>
</dbReference>
<dbReference type="GO" id="GO:0032131">
    <property type="term" value="F:alkylated DNA binding"/>
    <property type="evidence" value="ECO:0007669"/>
    <property type="project" value="TreeGrafter"/>
</dbReference>
<dbReference type="InterPro" id="IPR011257">
    <property type="entry name" value="DNA_glycosylase"/>
</dbReference>
<keyword evidence="7" id="KW-0227">DNA damage</keyword>
<evidence type="ECO:0000256" key="3">
    <source>
        <dbReference type="ARBA" id="ARBA00012000"/>
    </source>
</evidence>
<evidence type="ECO:0000313" key="16">
    <source>
        <dbReference type="Proteomes" id="UP000199305"/>
    </source>
</evidence>
<evidence type="ECO:0000256" key="13">
    <source>
        <dbReference type="ARBA" id="ARBA00023204"/>
    </source>
</evidence>
<evidence type="ECO:0000256" key="4">
    <source>
        <dbReference type="ARBA" id="ARBA00022603"/>
    </source>
</evidence>
<dbReference type="PROSITE" id="PS00041">
    <property type="entry name" value="HTH_ARAC_FAMILY_1"/>
    <property type="match status" value="1"/>
</dbReference>
<dbReference type="SUPFAM" id="SSF48150">
    <property type="entry name" value="DNA-glycosylase"/>
    <property type="match status" value="1"/>
</dbReference>
<organism evidence="15 16">
    <name type="scientific">Microbulbifer yueqingensis</name>
    <dbReference type="NCBI Taxonomy" id="658219"/>
    <lineage>
        <taxon>Bacteria</taxon>
        <taxon>Pseudomonadati</taxon>
        <taxon>Pseudomonadota</taxon>
        <taxon>Gammaproteobacteria</taxon>
        <taxon>Cellvibrionales</taxon>
        <taxon>Microbulbiferaceae</taxon>
        <taxon>Microbulbifer</taxon>
    </lineage>
</organism>
<dbReference type="GO" id="GO:0043565">
    <property type="term" value="F:sequence-specific DNA binding"/>
    <property type="evidence" value="ECO:0007669"/>
    <property type="project" value="InterPro"/>
</dbReference>
<dbReference type="GO" id="GO:0006285">
    <property type="term" value="P:base-excision repair, AP site formation"/>
    <property type="evidence" value="ECO:0007669"/>
    <property type="project" value="TreeGrafter"/>
</dbReference>
<dbReference type="PANTHER" id="PTHR43003:SF13">
    <property type="entry name" value="DNA-3-METHYLADENINE GLYCOSYLASE 2"/>
    <property type="match status" value="1"/>
</dbReference>
<dbReference type="SMART" id="SM01009">
    <property type="entry name" value="AlkA_N"/>
    <property type="match status" value="1"/>
</dbReference>
<evidence type="ECO:0000256" key="6">
    <source>
        <dbReference type="ARBA" id="ARBA00022723"/>
    </source>
</evidence>
<evidence type="ECO:0000256" key="2">
    <source>
        <dbReference type="ARBA" id="ARBA00001947"/>
    </source>
</evidence>
<dbReference type="GO" id="GO:0008725">
    <property type="term" value="F:DNA-3-methyladenine glycosylase activity"/>
    <property type="evidence" value="ECO:0007669"/>
    <property type="project" value="TreeGrafter"/>
</dbReference>
<dbReference type="SMART" id="SM00478">
    <property type="entry name" value="ENDO3c"/>
    <property type="match status" value="1"/>
</dbReference>
<keyword evidence="5" id="KW-0808">Transferase</keyword>
<dbReference type="EMBL" id="FNFH01000007">
    <property type="protein sequence ID" value="SDK70662.1"/>
    <property type="molecule type" value="Genomic_DNA"/>
</dbReference>
<dbReference type="SUPFAM" id="SSF46689">
    <property type="entry name" value="Homeodomain-like"/>
    <property type="match status" value="2"/>
</dbReference>
<name>A0A1G9E3E2_9GAMM</name>
<dbReference type="InterPro" id="IPR037046">
    <property type="entry name" value="AlkA_N_sf"/>
</dbReference>
<sequence length="528" mass="58486">MISPFLAFPAMLTAAVIAVQIWLSVPKVTRFGGREPIYWRKAEQEARVLPSPEICARARLARDRRFDGCFFTAVRTTGIFCRPVCPARAPREENVEYFGSATEAAAAGYRPCLRCRPDAAPGSPAWGLVETTVRRALDLMRREREGMSVETLAGRLGISSRYLRRLFAEHLGMSPLQYWQVERVLFAQGLLRDTDLPVTRVALEAGFNSTRRFNAVFRRVCQCTPREVRAASPVTGSAGGARLWLSYRPPFSWQRLLSFLWQRALPGVERVEGAAYERSFVLDGRPGVVRVTDDPEKCRLRVEVESDGATALYLVSQRLRKLFDLDADSGEISRVLAADPLLARQLGKFPGVRLPGAWDPFEYSLRAILGQQISAAAATTIAGRLVERHGVPFVDRNGCERRLFPDADSLAAADFEGLGLTRARAATLRAFVAASLDGRVDFTETDLERWCAQLTALPGIGEWTAQYIAMRGLSLPDAFPASDLGILLALGVDGKKATPAQARARAEQWRPWRAYGALLLWQSLQSGD</sequence>
<feature type="domain" description="HTH araC/xylS-type" evidence="14">
    <location>
        <begin position="134"/>
        <end position="231"/>
    </location>
</feature>
<protein>
    <recommendedName>
        <fullName evidence="3">DNA-3-methyladenine glycosylase II</fullName>
        <ecNumber evidence="3">3.2.2.21</ecNumber>
    </recommendedName>
</protein>
<evidence type="ECO:0000256" key="5">
    <source>
        <dbReference type="ARBA" id="ARBA00022679"/>
    </source>
</evidence>
<dbReference type="PROSITE" id="PS01124">
    <property type="entry name" value="HTH_ARAC_FAMILY_2"/>
    <property type="match status" value="1"/>
</dbReference>
<dbReference type="InterPro" id="IPR004026">
    <property type="entry name" value="Ada_DNA_repair_Zn-bd"/>
</dbReference>
<dbReference type="GO" id="GO:0008168">
    <property type="term" value="F:methyltransferase activity"/>
    <property type="evidence" value="ECO:0007669"/>
    <property type="project" value="UniProtKB-KW"/>
</dbReference>
<dbReference type="Pfam" id="PF02805">
    <property type="entry name" value="Ada_Zn_binding"/>
    <property type="match status" value="1"/>
</dbReference>
<evidence type="ECO:0000256" key="1">
    <source>
        <dbReference type="ARBA" id="ARBA00000086"/>
    </source>
</evidence>
<dbReference type="GO" id="GO:0032993">
    <property type="term" value="C:protein-DNA complex"/>
    <property type="evidence" value="ECO:0007669"/>
    <property type="project" value="TreeGrafter"/>
</dbReference>
<dbReference type="CDD" id="cd00056">
    <property type="entry name" value="ENDO3c"/>
    <property type="match status" value="1"/>
</dbReference>